<sequence length="530" mass="61310">MSEKLRSYEFWEKTLRKAKYVVAPMVDASELAWRMMSRRYGAELCYTPMYHAAVFSRDANYRFDALQSCPEDRPLIIQFCANDPQVFLDAAKLAEDHCDAIDLNLGCPQQIARRGHYGAFLQDDWDLLERMVSLCHEKLKVPITCKIRVYEDIEKTINYAKMLEKAGCQLLTVHGRTKEQKGMETGLASWKHIKAIRDNVSIPVFANGNIQWLADVEKCIKATDVDGVMIAEGSLHNPALFSGKQTIVWDMAIEYLDLVDQYPCPLSYIRGHLFKICHHAFHVHPTIREMLAVSKSVKEIRRSIELLKVTCQDDVERFEEHPEMLKTWELPLPYWICQPYVRPTKEEREKRQKEKRENLKRQLENMEPAATSNEPTEKLSKSKMKKLKKYPNKDLDKKISERAAKYVSCSECTNCKGMKCVFDLCKSCCKIKTHTDIVDCEGHNLLVKTKQERRIKWEERQKLENFQLPYSKQAGTEIADKNIKENNKNLVDYSESNLTDTNNDPTKESEYTNLDVDSNGINPAVNGDCN</sequence>
<reference evidence="22" key="1">
    <citation type="submission" date="2022-03" db="EMBL/GenBank/DDBJ databases">
        <authorList>
            <person name="Martin C."/>
        </authorList>
    </citation>
    <scope>NUCLEOTIDE SEQUENCE</scope>
</reference>
<gene>
    <name evidence="22" type="ORF">OFUS_LOCUS19003</name>
</gene>
<evidence type="ECO:0000256" key="9">
    <source>
        <dbReference type="ARBA" id="ARBA00023002"/>
    </source>
</evidence>
<feature type="region of interest" description="Disordered" evidence="21">
    <location>
        <begin position="346"/>
        <end position="391"/>
    </location>
</feature>
<feature type="compositionally biased region" description="Polar residues" evidence="21">
    <location>
        <begin position="511"/>
        <end position="521"/>
    </location>
</feature>
<comment type="catalytic activity">
    <reaction evidence="14">
        <text>5,6-dihydrouridine(17) in tRNA + NAD(+) = uridine(17) in tRNA + NADH + H(+)</text>
        <dbReference type="Rhea" id="RHEA:53372"/>
        <dbReference type="Rhea" id="RHEA-COMP:13541"/>
        <dbReference type="Rhea" id="RHEA-COMP:13542"/>
        <dbReference type="ChEBI" id="CHEBI:15378"/>
        <dbReference type="ChEBI" id="CHEBI:57540"/>
        <dbReference type="ChEBI" id="CHEBI:57945"/>
        <dbReference type="ChEBI" id="CHEBI:65315"/>
        <dbReference type="ChEBI" id="CHEBI:74443"/>
        <dbReference type="EC" id="1.3.1.88"/>
    </reaction>
    <physiologicalReaction direction="right-to-left" evidence="14">
        <dbReference type="Rhea" id="RHEA:53374"/>
    </physiologicalReaction>
</comment>
<evidence type="ECO:0000256" key="11">
    <source>
        <dbReference type="ARBA" id="ARBA00023242"/>
    </source>
</evidence>
<keyword evidence="10" id="KW-0520">NAD</keyword>
<dbReference type="PANTHER" id="PTHR11082:SF5">
    <property type="entry name" value="TRNA-DIHYDROURIDINE(16_17) SYNTHASE [NAD(P)(+)]-LIKE"/>
    <property type="match status" value="1"/>
</dbReference>
<keyword evidence="23" id="KW-1185">Reference proteome</keyword>
<dbReference type="GO" id="GO:0017150">
    <property type="term" value="F:tRNA dihydrouridine synthase activity"/>
    <property type="evidence" value="ECO:0007669"/>
    <property type="project" value="InterPro"/>
</dbReference>
<dbReference type="GO" id="GO:0005634">
    <property type="term" value="C:nucleus"/>
    <property type="evidence" value="ECO:0007669"/>
    <property type="project" value="UniProtKB-SubCell"/>
</dbReference>
<evidence type="ECO:0000256" key="14">
    <source>
        <dbReference type="ARBA" id="ARBA00047287"/>
    </source>
</evidence>
<evidence type="ECO:0000256" key="10">
    <source>
        <dbReference type="ARBA" id="ARBA00023027"/>
    </source>
</evidence>
<keyword evidence="8" id="KW-0521">NADP</keyword>
<dbReference type="InterPro" id="IPR018517">
    <property type="entry name" value="tRNA_hU_synthase_CS"/>
</dbReference>
<dbReference type="InterPro" id="IPR035587">
    <property type="entry name" value="DUS-like_FMN-bd"/>
</dbReference>
<organism evidence="22 23">
    <name type="scientific">Owenia fusiformis</name>
    <name type="common">Polychaete worm</name>
    <dbReference type="NCBI Taxonomy" id="6347"/>
    <lineage>
        <taxon>Eukaryota</taxon>
        <taxon>Metazoa</taxon>
        <taxon>Spiralia</taxon>
        <taxon>Lophotrochozoa</taxon>
        <taxon>Annelida</taxon>
        <taxon>Polychaeta</taxon>
        <taxon>Sedentaria</taxon>
        <taxon>Canalipalpata</taxon>
        <taxon>Sabellida</taxon>
        <taxon>Oweniida</taxon>
        <taxon>Oweniidae</taxon>
        <taxon>Owenia</taxon>
    </lineage>
</organism>
<evidence type="ECO:0000256" key="13">
    <source>
        <dbReference type="ARBA" id="ARBA00038890"/>
    </source>
</evidence>
<dbReference type="SUPFAM" id="SSF51395">
    <property type="entry name" value="FMN-linked oxidoreductases"/>
    <property type="match status" value="1"/>
</dbReference>
<evidence type="ECO:0000256" key="20">
    <source>
        <dbReference type="ARBA" id="ARBA00077078"/>
    </source>
</evidence>
<dbReference type="Gene3D" id="3.20.20.70">
    <property type="entry name" value="Aldolase class I"/>
    <property type="match status" value="1"/>
</dbReference>
<evidence type="ECO:0000256" key="2">
    <source>
        <dbReference type="ARBA" id="ARBA00004123"/>
    </source>
</evidence>
<comment type="catalytic activity">
    <reaction evidence="15">
        <text>5,6-dihydrouridine(16) in tRNA + NADP(+) = uridine(16) in tRNA + NADPH + H(+)</text>
        <dbReference type="Rhea" id="RHEA:53376"/>
        <dbReference type="Rhea" id="RHEA-COMP:13543"/>
        <dbReference type="Rhea" id="RHEA-COMP:13544"/>
        <dbReference type="ChEBI" id="CHEBI:15378"/>
        <dbReference type="ChEBI" id="CHEBI:57783"/>
        <dbReference type="ChEBI" id="CHEBI:58349"/>
        <dbReference type="ChEBI" id="CHEBI:65315"/>
        <dbReference type="ChEBI" id="CHEBI:74443"/>
        <dbReference type="EC" id="1.3.1.88"/>
    </reaction>
    <physiologicalReaction direction="right-to-left" evidence="15">
        <dbReference type="Rhea" id="RHEA:53378"/>
    </physiologicalReaction>
</comment>
<dbReference type="EC" id="1.3.1.88" evidence="13"/>
<evidence type="ECO:0000256" key="18">
    <source>
        <dbReference type="ARBA" id="ARBA00053643"/>
    </source>
</evidence>
<keyword evidence="9" id="KW-0560">Oxidoreductase</keyword>
<comment type="caution">
    <text evidence="22">The sequence shown here is derived from an EMBL/GenBank/DDBJ whole genome shotgun (WGS) entry which is preliminary data.</text>
</comment>
<keyword evidence="7" id="KW-0819">tRNA processing</keyword>
<evidence type="ECO:0000256" key="8">
    <source>
        <dbReference type="ARBA" id="ARBA00022857"/>
    </source>
</evidence>
<dbReference type="AlphaFoldDB" id="A0A8J1XXZ4"/>
<evidence type="ECO:0000256" key="12">
    <source>
        <dbReference type="ARBA" id="ARBA00038313"/>
    </source>
</evidence>
<comment type="cofactor">
    <cofactor evidence="1">
        <name>FMN</name>
        <dbReference type="ChEBI" id="CHEBI:58210"/>
    </cofactor>
</comment>
<evidence type="ECO:0000256" key="1">
    <source>
        <dbReference type="ARBA" id="ARBA00001917"/>
    </source>
</evidence>
<comment type="similarity">
    <text evidence="12">Belongs to the Dus family. Dus1 subfamily.</text>
</comment>
<evidence type="ECO:0000256" key="3">
    <source>
        <dbReference type="ARBA" id="ARBA00004496"/>
    </source>
</evidence>
<proteinExistence type="inferred from homology"/>
<name>A0A8J1XXZ4_OWEFU</name>
<evidence type="ECO:0000256" key="6">
    <source>
        <dbReference type="ARBA" id="ARBA00022643"/>
    </source>
</evidence>
<evidence type="ECO:0000256" key="4">
    <source>
        <dbReference type="ARBA" id="ARBA00022490"/>
    </source>
</evidence>
<evidence type="ECO:0000256" key="21">
    <source>
        <dbReference type="SAM" id="MobiDB-lite"/>
    </source>
</evidence>
<dbReference type="Proteomes" id="UP000749559">
    <property type="component" value="Unassembled WGS sequence"/>
</dbReference>
<evidence type="ECO:0000256" key="19">
    <source>
        <dbReference type="ARBA" id="ARBA00068883"/>
    </source>
</evidence>
<evidence type="ECO:0000256" key="5">
    <source>
        <dbReference type="ARBA" id="ARBA00022630"/>
    </source>
</evidence>
<comment type="catalytic activity">
    <reaction evidence="16">
        <text>5,6-dihydrouridine(16) in tRNA + NAD(+) = uridine(16) in tRNA + NADH + H(+)</text>
        <dbReference type="Rhea" id="RHEA:53380"/>
        <dbReference type="Rhea" id="RHEA-COMP:13543"/>
        <dbReference type="Rhea" id="RHEA-COMP:13544"/>
        <dbReference type="ChEBI" id="CHEBI:15378"/>
        <dbReference type="ChEBI" id="CHEBI:57540"/>
        <dbReference type="ChEBI" id="CHEBI:57945"/>
        <dbReference type="ChEBI" id="CHEBI:65315"/>
        <dbReference type="ChEBI" id="CHEBI:74443"/>
        <dbReference type="EC" id="1.3.1.88"/>
    </reaction>
    <physiologicalReaction direction="right-to-left" evidence="16">
        <dbReference type="Rhea" id="RHEA:53382"/>
    </physiologicalReaction>
</comment>
<evidence type="ECO:0000256" key="16">
    <source>
        <dbReference type="ARBA" id="ARBA00048934"/>
    </source>
</evidence>
<evidence type="ECO:0000256" key="17">
    <source>
        <dbReference type="ARBA" id="ARBA00049467"/>
    </source>
</evidence>
<feature type="region of interest" description="Disordered" evidence="21">
    <location>
        <begin position="490"/>
        <end position="530"/>
    </location>
</feature>
<evidence type="ECO:0000313" key="23">
    <source>
        <dbReference type="Proteomes" id="UP000749559"/>
    </source>
</evidence>
<dbReference type="OrthoDB" id="272303at2759"/>
<feature type="compositionally biased region" description="Polar residues" evidence="21">
    <location>
        <begin position="494"/>
        <end position="504"/>
    </location>
</feature>
<dbReference type="GO" id="GO:0050660">
    <property type="term" value="F:flavin adenine dinucleotide binding"/>
    <property type="evidence" value="ECO:0007669"/>
    <property type="project" value="InterPro"/>
</dbReference>
<keyword evidence="5" id="KW-0285">Flavoprotein</keyword>
<comment type="catalytic activity">
    <reaction evidence="17">
        <text>5,6-dihydrouridine(17) in tRNA + NADP(+) = uridine(17) in tRNA + NADPH + H(+)</text>
        <dbReference type="Rhea" id="RHEA:53368"/>
        <dbReference type="Rhea" id="RHEA-COMP:13541"/>
        <dbReference type="Rhea" id="RHEA-COMP:13542"/>
        <dbReference type="ChEBI" id="CHEBI:15378"/>
        <dbReference type="ChEBI" id="CHEBI:57783"/>
        <dbReference type="ChEBI" id="CHEBI:58349"/>
        <dbReference type="ChEBI" id="CHEBI:65315"/>
        <dbReference type="ChEBI" id="CHEBI:74443"/>
        <dbReference type="EC" id="1.3.1.88"/>
    </reaction>
    <physiologicalReaction direction="right-to-left" evidence="17">
        <dbReference type="Rhea" id="RHEA:53370"/>
    </physiologicalReaction>
</comment>
<dbReference type="EMBL" id="CAIIXF020000009">
    <property type="protein sequence ID" value="CAH1794271.1"/>
    <property type="molecule type" value="Genomic_DNA"/>
</dbReference>
<dbReference type="InterPro" id="IPR013785">
    <property type="entry name" value="Aldolase_TIM"/>
</dbReference>
<dbReference type="PANTHER" id="PTHR11082">
    <property type="entry name" value="TRNA-DIHYDROURIDINE SYNTHASE"/>
    <property type="match status" value="1"/>
</dbReference>
<keyword evidence="4" id="KW-0963">Cytoplasm</keyword>
<dbReference type="Pfam" id="PF01207">
    <property type="entry name" value="Dus"/>
    <property type="match status" value="1"/>
</dbReference>
<dbReference type="FunFam" id="3.20.20.70:FF:000081">
    <property type="entry name" value="Dihydrouridine synthase 1 like"/>
    <property type="match status" value="1"/>
</dbReference>
<comment type="function">
    <text evidence="18">Catalyzes the synthesis of dihydrouridine, a modified base found in the D-loop of most tRNAs. Specifically modifies U16 and U17 in cytoplasmic tRNAs. Affects the level of some mature tRNA and thereby the total cellular translation.</text>
</comment>
<keyword evidence="6" id="KW-0288">FMN</keyword>
<comment type="subcellular location">
    <subcellularLocation>
        <location evidence="3">Cytoplasm</location>
    </subcellularLocation>
    <subcellularLocation>
        <location evidence="2">Nucleus</location>
    </subcellularLocation>
</comment>
<protein>
    <recommendedName>
        <fullName evidence="19">tRNA-dihydrouridine(16/17) synthase [NAD(P)(+)]-like</fullName>
        <ecNumber evidence="13">1.3.1.88</ecNumber>
    </recommendedName>
    <alternativeName>
        <fullName evidence="20">tRNA-dihydrouridine synthase 1-like</fullName>
    </alternativeName>
</protein>
<dbReference type="GO" id="GO:0005737">
    <property type="term" value="C:cytoplasm"/>
    <property type="evidence" value="ECO:0007669"/>
    <property type="project" value="UniProtKB-SubCell"/>
</dbReference>
<keyword evidence="11" id="KW-0539">Nucleus</keyword>
<feature type="compositionally biased region" description="Basic residues" evidence="21">
    <location>
        <begin position="381"/>
        <end position="390"/>
    </location>
</feature>
<evidence type="ECO:0000256" key="15">
    <source>
        <dbReference type="ARBA" id="ARBA00047652"/>
    </source>
</evidence>
<accession>A0A8J1XXZ4</accession>
<evidence type="ECO:0000313" key="22">
    <source>
        <dbReference type="EMBL" id="CAH1794271.1"/>
    </source>
</evidence>
<dbReference type="PROSITE" id="PS01136">
    <property type="entry name" value="UPF0034"/>
    <property type="match status" value="1"/>
</dbReference>
<dbReference type="CDD" id="cd02801">
    <property type="entry name" value="DUS_like_FMN"/>
    <property type="match status" value="1"/>
</dbReference>
<evidence type="ECO:0000256" key="7">
    <source>
        <dbReference type="ARBA" id="ARBA00022694"/>
    </source>
</evidence>
<feature type="compositionally biased region" description="Basic and acidic residues" evidence="21">
    <location>
        <begin position="346"/>
        <end position="364"/>
    </location>
</feature>